<evidence type="ECO:0000256" key="4">
    <source>
        <dbReference type="ARBA" id="ARBA00022989"/>
    </source>
</evidence>
<dbReference type="InterPro" id="IPR035906">
    <property type="entry name" value="MetI-like_sf"/>
</dbReference>
<sequence length="236" mass="24305">MLAPRHWVTTAEGSGIGDALVHHLFLTAVSVLITVVIAGPLGLYIGHTGRFRRVAIGASNAARALPTLGLLSALILLLGIGDVPPVVVLVVLGIPPLLAGAYAGLESLDRQTIDAARAVGMTEFQILRKVEIPLAAPLLLGGLRAAALQIVATVALASVFGLQSLGTFIIDGLAQADYVKMTAGAILVAALALLLDGVLAVVQRLVGPRGVSRGTDRHRTTARDGKKPVALTQDAH</sequence>
<dbReference type="GO" id="GO:0005886">
    <property type="term" value="C:plasma membrane"/>
    <property type="evidence" value="ECO:0007669"/>
    <property type="project" value="UniProtKB-SubCell"/>
</dbReference>
<evidence type="ECO:0000256" key="3">
    <source>
        <dbReference type="ARBA" id="ARBA00022692"/>
    </source>
</evidence>
<feature type="transmembrane region" description="Helical" evidence="6">
    <location>
        <begin position="182"/>
        <end position="202"/>
    </location>
</feature>
<dbReference type="Proteomes" id="UP000479756">
    <property type="component" value="Unassembled WGS sequence"/>
</dbReference>
<dbReference type="PANTHER" id="PTHR30177:SF33">
    <property type="entry name" value="POSSIBLE OSMOPROTECTANT (GLYCINE BETAINE_CARNITINE_CHOLINE_L-PROLINE) TRANSPORT INTEGRAL MEMBRANE PROTEIN ABC TRANSPORTER PROZ"/>
    <property type="match status" value="1"/>
</dbReference>
<accession>A0A7C9PKK2</accession>
<feature type="transmembrane region" description="Helical" evidence="6">
    <location>
        <begin position="64"/>
        <end position="80"/>
    </location>
</feature>
<evidence type="ECO:0000256" key="2">
    <source>
        <dbReference type="ARBA" id="ARBA00022448"/>
    </source>
</evidence>
<feature type="domain" description="ABC transmembrane type-1" evidence="8">
    <location>
        <begin position="20"/>
        <end position="199"/>
    </location>
</feature>
<evidence type="ECO:0000313" key="10">
    <source>
        <dbReference type="Proteomes" id="UP000479756"/>
    </source>
</evidence>
<keyword evidence="10" id="KW-1185">Reference proteome</keyword>
<evidence type="ECO:0000256" key="7">
    <source>
        <dbReference type="SAM" id="MobiDB-lite"/>
    </source>
</evidence>
<dbReference type="SUPFAM" id="SSF161098">
    <property type="entry name" value="MetI-like"/>
    <property type="match status" value="1"/>
</dbReference>
<evidence type="ECO:0000256" key="1">
    <source>
        <dbReference type="ARBA" id="ARBA00004141"/>
    </source>
</evidence>
<comment type="similarity">
    <text evidence="6">Belongs to the binding-protein-dependent transport system permease family.</text>
</comment>
<feature type="transmembrane region" description="Helical" evidence="6">
    <location>
        <begin position="86"/>
        <end position="105"/>
    </location>
</feature>
<comment type="subcellular location">
    <subcellularLocation>
        <location evidence="6">Cell membrane</location>
        <topology evidence="6">Multi-pass membrane protein</topology>
    </subcellularLocation>
    <subcellularLocation>
        <location evidence="1">Membrane</location>
        <topology evidence="1">Multi-pass membrane protein</topology>
    </subcellularLocation>
</comment>
<dbReference type="CDD" id="cd06261">
    <property type="entry name" value="TM_PBP2"/>
    <property type="match status" value="1"/>
</dbReference>
<reference evidence="9 10" key="1">
    <citation type="journal article" date="2014" name="Int. J. Syst. Evol. Microbiol.">
        <title>Description of Galbitalea soli gen. nov., sp. nov., and Frondihabitans sucicola sp. nov.</title>
        <authorList>
            <person name="Kim S.J."/>
            <person name="Lim J.M."/>
            <person name="Ahn J.H."/>
            <person name="Weon H.Y."/>
            <person name="Hamada M."/>
            <person name="Suzuki K."/>
            <person name="Ahn T.Y."/>
            <person name="Kwon S.W."/>
        </authorList>
    </citation>
    <scope>NUCLEOTIDE SEQUENCE [LARGE SCALE GENOMIC DNA]</scope>
    <source>
        <strain evidence="9 10">NBRC 108727</strain>
    </source>
</reference>
<comment type="caution">
    <text evidence="9">The sequence shown here is derived from an EMBL/GenBank/DDBJ whole genome shotgun (WGS) entry which is preliminary data.</text>
</comment>
<feature type="compositionally biased region" description="Basic and acidic residues" evidence="7">
    <location>
        <begin position="214"/>
        <end position="227"/>
    </location>
</feature>
<dbReference type="PROSITE" id="PS50928">
    <property type="entry name" value="ABC_TM1"/>
    <property type="match status" value="1"/>
</dbReference>
<protein>
    <submittedName>
        <fullName evidence="9">ABC transporter permease subunit</fullName>
    </submittedName>
</protein>
<evidence type="ECO:0000259" key="8">
    <source>
        <dbReference type="PROSITE" id="PS50928"/>
    </source>
</evidence>
<proteinExistence type="inferred from homology"/>
<gene>
    <name evidence="9" type="ORF">G3T37_00460</name>
</gene>
<evidence type="ECO:0000313" key="9">
    <source>
        <dbReference type="EMBL" id="NEM89825.1"/>
    </source>
</evidence>
<dbReference type="InterPro" id="IPR051204">
    <property type="entry name" value="ABC_transp_perm/SBD"/>
</dbReference>
<feature type="region of interest" description="Disordered" evidence="7">
    <location>
        <begin position="212"/>
        <end position="236"/>
    </location>
</feature>
<dbReference type="GO" id="GO:0055085">
    <property type="term" value="P:transmembrane transport"/>
    <property type="evidence" value="ECO:0007669"/>
    <property type="project" value="InterPro"/>
</dbReference>
<keyword evidence="3 6" id="KW-0812">Transmembrane</keyword>
<dbReference type="Pfam" id="PF00528">
    <property type="entry name" value="BPD_transp_1"/>
    <property type="match status" value="1"/>
</dbReference>
<evidence type="ECO:0000256" key="5">
    <source>
        <dbReference type="ARBA" id="ARBA00023136"/>
    </source>
</evidence>
<dbReference type="AlphaFoldDB" id="A0A7C9PKK2"/>
<organism evidence="9 10">
    <name type="scientific">Galbitalea soli</name>
    <dbReference type="NCBI Taxonomy" id="1268042"/>
    <lineage>
        <taxon>Bacteria</taxon>
        <taxon>Bacillati</taxon>
        <taxon>Actinomycetota</taxon>
        <taxon>Actinomycetes</taxon>
        <taxon>Micrococcales</taxon>
        <taxon>Microbacteriaceae</taxon>
        <taxon>Galbitalea</taxon>
    </lineage>
</organism>
<dbReference type="Gene3D" id="1.10.3720.10">
    <property type="entry name" value="MetI-like"/>
    <property type="match status" value="1"/>
</dbReference>
<name>A0A7C9PKK2_9MICO</name>
<dbReference type="EMBL" id="JAAGWZ010000001">
    <property type="protein sequence ID" value="NEM89825.1"/>
    <property type="molecule type" value="Genomic_DNA"/>
</dbReference>
<dbReference type="GO" id="GO:0031460">
    <property type="term" value="P:glycine betaine transport"/>
    <property type="evidence" value="ECO:0007669"/>
    <property type="project" value="TreeGrafter"/>
</dbReference>
<keyword evidence="5 6" id="KW-0472">Membrane</keyword>
<keyword evidence="4 6" id="KW-1133">Transmembrane helix</keyword>
<dbReference type="InterPro" id="IPR000515">
    <property type="entry name" value="MetI-like"/>
</dbReference>
<feature type="transmembrane region" description="Helical" evidence="6">
    <location>
        <begin position="20"/>
        <end position="43"/>
    </location>
</feature>
<evidence type="ECO:0000256" key="6">
    <source>
        <dbReference type="RuleBase" id="RU363032"/>
    </source>
</evidence>
<keyword evidence="2 6" id="KW-0813">Transport</keyword>
<feature type="transmembrane region" description="Helical" evidence="6">
    <location>
        <begin position="138"/>
        <end position="162"/>
    </location>
</feature>
<dbReference type="PANTHER" id="PTHR30177">
    <property type="entry name" value="GLYCINE BETAINE/L-PROLINE TRANSPORT SYSTEM PERMEASE PROTEIN PROW"/>
    <property type="match status" value="1"/>
</dbReference>